<evidence type="ECO:0000256" key="5">
    <source>
        <dbReference type="ARBA" id="ARBA00023235"/>
    </source>
</evidence>
<dbReference type="FunFam" id="3.30.390.10:FF:000009">
    <property type="entry name" value="Hydrophobic dipeptide epimerase"/>
    <property type="match status" value="1"/>
</dbReference>
<dbReference type="OrthoDB" id="9775913at2"/>
<dbReference type="Gene3D" id="3.30.390.10">
    <property type="entry name" value="Enolase-like, N-terminal domain"/>
    <property type="match status" value="1"/>
</dbReference>
<dbReference type="Gene3D" id="3.20.20.120">
    <property type="entry name" value="Enolase-like C-terminal domain"/>
    <property type="match status" value="1"/>
</dbReference>
<keyword evidence="8" id="KW-1185">Reference proteome</keyword>
<keyword evidence="5" id="KW-0413">Isomerase</keyword>
<name>A0A3D9HGM5_9PROT</name>
<proteinExistence type="inferred from homology"/>
<dbReference type="Pfam" id="PF13378">
    <property type="entry name" value="MR_MLE_C"/>
    <property type="match status" value="1"/>
</dbReference>
<dbReference type="InterPro" id="IPR036849">
    <property type="entry name" value="Enolase-like_C_sf"/>
</dbReference>
<dbReference type="SFLD" id="SFLDS00001">
    <property type="entry name" value="Enolase"/>
    <property type="match status" value="1"/>
</dbReference>
<dbReference type="InterPro" id="IPR013341">
    <property type="entry name" value="Mandelate_racemase_N_dom"/>
</dbReference>
<comment type="caution">
    <text evidence="7">The sequence shown here is derived from an EMBL/GenBank/DDBJ whole genome shotgun (WGS) entry which is preliminary data.</text>
</comment>
<dbReference type="PANTHER" id="PTHR48073:SF2">
    <property type="entry name" value="O-SUCCINYLBENZOATE SYNTHASE"/>
    <property type="match status" value="1"/>
</dbReference>
<dbReference type="GO" id="GO:0046872">
    <property type="term" value="F:metal ion binding"/>
    <property type="evidence" value="ECO:0007669"/>
    <property type="project" value="UniProtKB-KW"/>
</dbReference>
<dbReference type="SMART" id="SM00922">
    <property type="entry name" value="MR_MLE"/>
    <property type="match status" value="1"/>
</dbReference>
<dbReference type="InterPro" id="IPR029017">
    <property type="entry name" value="Enolase-like_N"/>
</dbReference>
<dbReference type="RefSeq" id="WP_115937512.1">
    <property type="nucleotide sequence ID" value="NZ_QRDW01000007.1"/>
</dbReference>
<dbReference type="EMBL" id="QRDW01000007">
    <property type="protein sequence ID" value="RED48565.1"/>
    <property type="molecule type" value="Genomic_DNA"/>
</dbReference>
<dbReference type="SFLD" id="SFLDG00180">
    <property type="entry name" value="muconate_cycloisomerase"/>
    <property type="match status" value="1"/>
</dbReference>
<keyword evidence="3" id="KW-0479">Metal-binding</keyword>
<keyword evidence="4" id="KW-0460">Magnesium</keyword>
<sequence length="372" mass="40153">MSDNHTITRIAAYEARLPVVGGEYRMSHGKVIKEAVSIVVRIETDGGLAGHGEACPLGSNYLPAYAGGVVPGLAELAPNLLGRSAIEIDPLNRRMDALFKGHAYVKSPIDVACWDILGQATGQPVWRLLGGRAQTGVPLYHSLTSDTPEAMVTNAAHYREKGYRHFQIKCDGHVEMDIARIRAVCGARQPGETFIADSNQGWTQHEAMTVIQAVRNIQVYIEQPCATLAECLAVREKSPHAFKLDETIDSVHALLDGWQKNAMDVVCLKVSKVGGLSKARQIRDLCASMGLAMTVEDVWGSDIVTAALGHLAISTAPPVMLNATDLNRYNIGSIAEGAPKVAEGRMMVSDRPGLGINPRWDVLGEPVFDLSI</sequence>
<dbReference type="SUPFAM" id="SSF54826">
    <property type="entry name" value="Enolase N-terminal domain-like"/>
    <property type="match status" value="1"/>
</dbReference>
<dbReference type="Pfam" id="PF02746">
    <property type="entry name" value="MR_MLE_N"/>
    <property type="match status" value="1"/>
</dbReference>
<evidence type="ECO:0000313" key="8">
    <source>
        <dbReference type="Proteomes" id="UP000256845"/>
    </source>
</evidence>
<dbReference type="GO" id="GO:0016854">
    <property type="term" value="F:racemase and epimerase activity"/>
    <property type="evidence" value="ECO:0007669"/>
    <property type="project" value="UniProtKB-ARBA"/>
</dbReference>
<evidence type="ECO:0000313" key="7">
    <source>
        <dbReference type="EMBL" id="RED48565.1"/>
    </source>
</evidence>
<dbReference type="PANTHER" id="PTHR48073">
    <property type="entry name" value="O-SUCCINYLBENZOATE SYNTHASE-RELATED"/>
    <property type="match status" value="1"/>
</dbReference>
<reference evidence="7 8" key="1">
    <citation type="submission" date="2018-07" db="EMBL/GenBank/DDBJ databases">
        <title>Genomic Encyclopedia of Type Strains, Phase III (KMG-III): the genomes of soil and plant-associated and newly described type strains.</title>
        <authorList>
            <person name="Whitman W."/>
        </authorList>
    </citation>
    <scope>NUCLEOTIDE SEQUENCE [LARGE SCALE GENOMIC DNA]</scope>
    <source>
        <strain evidence="7 8">CECT 8488</strain>
    </source>
</reference>
<evidence type="ECO:0000256" key="1">
    <source>
        <dbReference type="ARBA" id="ARBA00001946"/>
    </source>
</evidence>
<organism evidence="7 8">
    <name type="scientific">Aestuariispira insulae</name>
    <dbReference type="NCBI Taxonomy" id="1461337"/>
    <lineage>
        <taxon>Bacteria</taxon>
        <taxon>Pseudomonadati</taxon>
        <taxon>Pseudomonadota</taxon>
        <taxon>Alphaproteobacteria</taxon>
        <taxon>Rhodospirillales</taxon>
        <taxon>Kiloniellaceae</taxon>
        <taxon>Aestuariispira</taxon>
    </lineage>
</organism>
<evidence type="ECO:0000256" key="3">
    <source>
        <dbReference type="ARBA" id="ARBA00022723"/>
    </source>
</evidence>
<protein>
    <submittedName>
        <fullName evidence="7">L-alanine-DL-glutamate epimerase-like enolase superfamily enzyme</fullName>
    </submittedName>
</protein>
<accession>A0A3D9HGM5</accession>
<comment type="similarity">
    <text evidence="2">Belongs to the mandelate racemase/muconate lactonizing enzyme family.</text>
</comment>
<dbReference type="Proteomes" id="UP000256845">
    <property type="component" value="Unassembled WGS sequence"/>
</dbReference>
<feature type="domain" description="Mandelate racemase/muconate lactonizing enzyme C-terminal" evidence="6">
    <location>
        <begin position="148"/>
        <end position="241"/>
    </location>
</feature>
<evidence type="ECO:0000259" key="6">
    <source>
        <dbReference type="SMART" id="SM00922"/>
    </source>
</evidence>
<dbReference type="InterPro" id="IPR029065">
    <property type="entry name" value="Enolase_C-like"/>
</dbReference>
<dbReference type="SUPFAM" id="SSF51604">
    <property type="entry name" value="Enolase C-terminal domain-like"/>
    <property type="match status" value="1"/>
</dbReference>
<evidence type="ECO:0000256" key="4">
    <source>
        <dbReference type="ARBA" id="ARBA00022842"/>
    </source>
</evidence>
<dbReference type="AlphaFoldDB" id="A0A3D9HGM5"/>
<dbReference type="GO" id="GO:0006518">
    <property type="term" value="P:peptide metabolic process"/>
    <property type="evidence" value="ECO:0007669"/>
    <property type="project" value="UniProtKB-ARBA"/>
</dbReference>
<gene>
    <name evidence="7" type="ORF">DFP90_10768</name>
</gene>
<evidence type="ECO:0000256" key="2">
    <source>
        <dbReference type="ARBA" id="ARBA00008031"/>
    </source>
</evidence>
<dbReference type="InterPro" id="IPR013342">
    <property type="entry name" value="Mandelate_racemase_C"/>
</dbReference>
<comment type="cofactor">
    <cofactor evidence="1">
        <name>Mg(2+)</name>
        <dbReference type="ChEBI" id="CHEBI:18420"/>
    </cofactor>
</comment>